<keyword evidence="3" id="KW-1185">Reference proteome</keyword>
<evidence type="ECO:0000313" key="2">
    <source>
        <dbReference type="EMBL" id="TGZ46696.1"/>
    </source>
</evidence>
<dbReference type="Proteomes" id="UP000310200">
    <property type="component" value="Unassembled WGS sequence"/>
</dbReference>
<organism evidence="2 3">
    <name type="scientific">Temnothorax longispinosus</name>
    <dbReference type="NCBI Taxonomy" id="300112"/>
    <lineage>
        <taxon>Eukaryota</taxon>
        <taxon>Metazoa</taxon>
        <taxon>Ecdysozoa</taxon>
        <taxon>Arthropoda</taxon>
        <taxon>Hexapoda</taxon>
        <taxon>Insecta</taxon>
        <taxon>Pterygota</taxon>
        <taxon>Neoptera</taxon>
        <taxon>Endopterygota</taxon>
        <taxon>Hymenoptera</taxon>
        <taxon>Apocrita</taxon>
        <taxon>Aculeata</taxon>
        <taxon>Formicoidea</taxon>
        <taxon>Formicidae</taxon>
        <taxon>Myrmicinae</taxon>
        <taxon>Temnothorax</taxon>
    </lineage>
</organism>
<protein>
    <submittedName>
        <fullName evidence="2">Uncharacterized protein</fullName>
    </submittedName>
</protein>
<dbReference type="EMBL" id="QBLH01002826">
    <property type="protein sequence ID" value="TGZ46696.1"/>
    <property type="molecule type" value="Genomic_DNA"/>
</dbReference>
<evidence type="ECO:0000256" key="1">
    <source>
        <dbReference type="SAM" id="MobiDB-lite"/>
    </source>
</evidence>
<dbReference type="AlphaFoldDB" id="A0A4S2KD13"/>
<proteinExistence type="predicted"/>
<name>A0A4S2KD13_9HYME</name>
<sequence length="132" mass="14754">MSPSTSNGGYAVASSWPRKEPIKRAEISLPIMEPNERALCRVPVLRKPQCDVLTYQDQCVQRGIGGKPVNPKITNATLFVADAPCRGYEERGTERDGEGYRRGTGWKGVPEEVKRAKRKGVGRHQGDFWVRN</sequence>
<feature type="region of interest" description="Disordered" evidence="1">
    <location>
        <begin position="111"/>
        <end position="132"/>
    </location>
</feature>
<evidence type="ECO:0000313" key="3">
    <source>
        <dbReference type="Proteomes" id="UP000310200"/>
    </source>
</evidence>
<accession>A0A4S2KD13</accession>
<comment type="caution">
    <text evidence="2">The sequence shown here is derived from an EMBL/GenBank/DDBJ whole genome shotgun (WGS) entry which is preliminary data.</text>
</comment>
<gene>
    <name evidence="2" type="ORF">DBV15_09142</name>
</gene>
<reference evidence="2 3" key="1">
    <citation type="journal article" date="2019" name="Philos. Trans. R. Soc. Lond., B, Biol. Sci.">
        <title>Ant behaviour and brain gene expression of defending hosts depend on the ecological success of the intruding social parasite.</title>
        <authorList>
            <person name="Kaur R."/>
            <person name="Stoldt M."/>
            <person name="Jongepier E."/>
            <person name="Feldmeyer B."/>
            <person name="Menzel F."/>
            <person name="Bornberg-Bauer E."/>
            <person name="Foitzik S."/>
        </authorList>
    </citation>
    <scope>NUCLEOTIDE SEQUENCE [LARGE SCALE GENOMIC DNA]</scope>
    <source>
        <tissue evidence="2">Whole body</tissue>
    </source>
</reference>